<keyword evidence="3 4" id="KW-0378">Hydrolase</keyword>
<dbReference type="PANTHER" id="PTHR43046:SF14">
    <property type="entry name" value="MUTT_NUDIX FAMILY PROTEIN"/>
    <property type="match status" value="1"/>
</dbReference>
<dbReference type="Gene3D" id="3.90.79.10">
    <property type="entry name" value="Nucleoside Triphosphate Pyrophosphohydrolase"/>
    <property type="match status" value="1"/>
</dbReference>
<dbReference type="InterPro" id="IPR000086">
    <property type="entry name" value="NUDIX_hydrolase_dom"/>
</dbReference>
<name>A0ABV6N4D7_9PSEU</name>
<dbReference type="PANTHER" id="PTHR43046">
    <property type="entry name" value="GDP-MANNOSE MANNOSYL HYDROLASE"/>
    <property type="match status" value="1"/>
</dbReference>
<dbReference type="InterPro" id="IPR020476">
    <property type="entry name" value="Nudix_hydrolase"/>
</dbReference>
<comment type="cofactor">
    <cofactor evidence="1">
        <name>Mg(2+)</name>
        <dbReference type="ChEBI" id="CHEBI:18420"/>
    </cofactor>
</comment>
<evidence type="ECO:0000313" key="6">
    <source>
        <dbReference type="EMBL" id="MFC0547450.1"/>
    </source>
</evidence>
<comment type="similarity">
    <text evidence="2 4">Belongs to the Nudix hydrolase family.</text>
</comment>
<dbReference type="InterPro" id="IPR015797">
    <property type="entry name" value="NUDIX_hydrolase-like_dom_sf"/>
</dbReference>
<dbReference type="GO" id="GO:0016787">
    <property type="term" value="F:hydrolase activity"/>
    <property type="evidence" value="ECO:0007669"/>
    <property type="project" value="UniProtKB-KW"/>
</dbReference>
<dbReference type="SUPFAM" id="SSF55811">
    <property type="entry name" value="Nudix"/>
    <property type="match status" value="1"/>
</dbReference>
<dbReference type="PROSITE" id="PS51462">
    <property type="entry name" value="NUDIX"/>
    <property type="match status" value="1"/>
</dbReference>
<proteinExistence type="inferred from homology"/>
<protein>
    <submittedName>
        <fullName evidence="6">NUDIX hydrolase</fullName>
    </submittedName>
</protein>
<dbReference type="InterPro" id="IPR020084">
    <property type="entry name" value="NUDIX_hydrolase_CS"/>
</dbReference>
<dbReference type="Pfam" id="PF00293">
    <property type="entry name" value="NUDIX"/>
    <property type="match status" value="1"/>
</dbReference>
<evidence type="ECO:0000256" key="2">
    <source>
        <dbReference type="ARBA" id="ARBA00005582"/>
    </source>
</evidence>
<comment type="caution">
    <text evidence="6">The sequence shown here is derived from an EMBL/GenBank/DDBJ whole genome shotgun (WGS) entry which is preliminary data.</text>
</comment>
<dbReference type="PROSITE" id="PS00893">
    <property type="entry name" value="NUDIX_BOX"/>
    <property type="match status" value="1"/>
</dbReference>
<feature type="domain" description="Nudix hydrolase" evidence="5">
    <location>
        <begin position="7"/>
        <end position="138"/>
    </location>
</feature>
<organism evidence="6 7">
    <name type="scientific">Kutzneria chonburiensis</name>
    <dbReference type="NCBI Taxonomy" id="1483604"/>
    <lineage>
        <taxon>Bacteria</taxon>
        <taxon>Bacillati</taxon>
        <taxon>Actinomycetota</taxon>
        <taxon>Actinomycetes</taxon>
        <taxon>Pseudonocardiales</taxon>
        <taxon>Pseudonocardiaceae</taxon>
        <taxon>Kutzneria</taxon>
    </lineage>
</organism>
<dbReference type="Proteomes" id="UP001589810">
    <property type="component" value="Unassembled WGS sequence"/>
</dbReference>
<evidence type="ECO:0000256" key="1">
    <source>
        <dbReference type="ARBA" id="ARBA00001946"/>
    </source>
</evidence>
<evidence type="ECO:0000259" key="5">
    <source>
        <dbReference type="PROSITE" id="PS51462"/>
    </source>
</evidence>
<gene>
    <name evidence="6" type="ORF">ACFFH7_38485</name>
</gene>
<accession>A0ABV6N4D7</accession>
<dbReference type="PRINTS" id="PR00502">
    <property type="entry name" value="NUDIXFAMILY"/>
</dbReference>
<reference evidence="6 7" key="1">
    <citation type="submission" date="2024-09" db="EMBL/GenBank/DDBJ databases">
        <authorList>
            <person name="Sun Q."/>
            <person name="Mori K."/>
        </authorList>
    </citation>
    <scope>NUCLEOTIDE SEQUENCE [LARGE SCALE GENOMIC DNA]</scope>
    <source>
        <strain evidence="6 7">TBRC 1432</strain>
    </source>
</reference>
<sequence>MVSDDAQRTRCVGGIAHDPQGRLLLVKRGKPPGQGLWSIPGGRVEHGESDERAVERELLEETGLRVIVGHLIGTVVRPAPVGVFDIHDYSCQALAGPLRPGDDAADAAWVDAETFATLERRNLLTEGLAAALTSWNVLPR</sequence>
<dbReference type="RefSeq" id="WP_273937679.1">
    <property type="nucleotide sequence ID" value="NZ_CP097263.1"/>
</dbReference>
<keyword evidence="7" id="KW-1185">Reference proteome</keyword>
<dbReference type="EMBL" id="JBHLUD010000013">
    <property type="protein sequence ID" value="MFC0547450.1"/>
    <property type="molecule type" value="Genomic_DNA"/>
</dbReference>
<evidence type="ECO:0000256" key="4">
    <source>
        <dbReference type="RuleBase" id="RU003476"/>
    </source>
</evidence>
<evidence type="ECO:0000256" key="3">
    <source>
        <dbReference type="ARBA" id="ARBA00022801"/>
    </source>
</evidence>
<evidence type="ECO:0000313" key="7">
    <source>
        <dbReference type="Proteomes" id="UP001589810"/>
    </source>
</evidence>